<evidence type="ECO:0000256" key="5">
    <source>
        <dbReference type="ARBA" id="ARBA00022723"/>
    </source>
</evidence>
<dbReference type="Pfam" id="PF00316">
    <property type="entry name" value="FBPase"/>
    <property type="match status" value="1"/>
</dbReference>
<keyword evidence="14" id="KW-1185">Reference proteome</keyword>
<comment type="subcellular location">
    <subcellularLocation>
        <location evidence="9">Cytoplasm</location>
    </subcellularLocation>
</comment>
<evidence type="ECO:0000259" key="11">
    <source>
        <dbReference type="Pfam" id="PF00316"/>
    </source>
</evidence>
<evidence type="ECO:0000256" key="8">
    <source>
        <dbReference type="ARBA" id="ARBA00023277"/>
    </source>
</evidence>
<evidence type="ECO:0000313" key="13">
    <source>
        <dbReference type="EMBL" id="MCC4212779.1"/>
    </source>
</evidence>
<feature type="domain" description="Fructose-1-6-bisphosphatase class 1 C-terminal" evidence="12">
    <location>
        <begin position="202"/>
        <end position="330"/>
    </location>
</feature>
<comment type="cofactor">
    <cofactor evidence="9">
        <name>Mg(2+)</name>
        <dbReference type="ChEBI" id="CHEBI:18420"/>
    </cofactor>
    <text evidence="9">Binds 2 magnesium ions per subunit.</text>
</comment>
<evidence type="ECO:0000256" key="1">
    <source>
        <dbReference type="ARBA" id="ARBA00001273"/>
    </source>
</evidence>
<dbReference type="PANTHER" id="PTHR11556">
    <property type="entry name" value="FRUCTOSE-1,6-BISPHOSPHATASE-RELATED"/>
    <property type="match status" value="1"/>
</dbReference>
<dbReference type="EC" id="3.1.3.11" evidence="9"/>
<dbReference type="PRINTS" id="PR00115">
    <property type="entry name" value="F16BPHPHTASE"/>
</dbReference>
<dbReference type="Gene3D" id="3.30.540.10">
    <property type="entry name" value="Fructose-1,6-Bisphosphatase, subunit A, domain 1"/>
    <property type="match status" value="1"/>
</dbReference>
<feature type="binding site" evidence="9">
    <location>
        <position position="280"/>
    </location>
    <ligand>
        <name>Mg(2+)</name>
        <dbReference type="ChEBI" id="CHEBI:18420"/>
        <label>2</label>
    </ligand>
</feature>
<keyword evidence="7 9" id="KW-0460">Magnesium</keyword>
<keyword evidence="6 9" id="KW-0378">Hydrolase</keyword>
<evidence type="ECO:0000256" key="2">
    <source>
        <dbReference type="ARBA" id="ARBA00005215"/>
    </source>
</evidence>
<dbReference type="NCBIfam" id="NF006778">
    <property type="entry name" value="PRK09293.1-1"/>
    <property type="match status" value="1"/>
</dbReference>
<dbReference type="InterPro" id="IPR033391">
    <property type="entry name" value="FBPase_N"/>
</dbReference>
<organism evidence="13 14">
    <name type="scientific">Leeuwenhoekiella parthenopeia</name>
    <dbReference type="NCBI Taxonomy" id="2890320"/>
    <lineage>
        <taxon>Bacteria</taxon>
        <taxon>Pseudomonadati</taxon>
        <taxon>Bacteroidota</taxon>
        <taxon>Flavobacteriia</taxon>
        <taxon>Flavobacteriales</taxon>
        <taxon>Flavobacteriaceae</taxon>
        <taxon>Leeuwenhoekiella</taxon>
    </lineage>
</organism>
<keyword evidence="8 9" id="KW-0119">Carbohydrate metabolism</keyword>
<proteinExistence type="inferred from homology"/>
<keyword evidence="5 9" id="KW-0479">Metal-binding</keyword>
<comment type="pathway">
    <text evidence="2">Carbohydrate biosynthesis; Calvin cycle.</text>
</comment>
<dbReference type="InterPro" id="IPR000146">
    <property type="entry name" value="FBPase_class-1"/>
</dbReference>
<dbReference type="HAMAP" id="MF_01855">
    <property type="entry name" value="FBPase_class1"/>
    <property type="match status" value="1"/>
</dbReference>
<evidence type="ECO:0000256" key="3">
    <source>
        <dbReference type="ARBA" id="ARBA00010941"/>
    </source>
</evidence>
<feature type="binding site" evidence="9">
    <location>
        <position position="211"/>
    </location>
    <ligand>
        <name>substrate</name>
    </ligand>
</feature>
<dbReference type="InterPro" id="IPR044015">
    <property type="entry name" value="FBPase_C_dom"/>
</dbReference>
<dbReference type="PROSITE" id="PS00124">
    <property type="entry name" value="FBPASE"/>
    <property type="match status" value="1"/>
</dbReference>
<dbReference type="CDD" id="cd00354">
    <property type="entry name" value="FBPase"/>
    <property type="match status" value="1"/>
</dbReference>
<feature type="binding site" evidence="9">
    <location>
        <begin position="118"/>
        <end position="121"/>
    </location>
    <ligand>
        <name>substrate</name>
    </ligand>
</feature>
<dbReference type="Gene3D" id="3.40.190.80">
    <property type="match status" value="1"/>
</dbReference>
<dbReference type="InterPro" id="IPR020548">
    <property type="entry name" value="Fructose_bisphosphatase_AS"/>
</dbReference>
<feature type="binding site" evidence="9">
    <location>
        <position position="118"/>
    </location>
    <ligand>
        <name>Mg(2+)</name>
        <dbReference type="ChEBI" id="CHEBI:18420"/>
        <label>2</label>
    </ligand>
</feature>
<feature type="domain" description="Fructose-1-6-bisphosphatase class I N-terminal" evidence="11">
    <location>
        <begin position="6"/>
        <end position="197"/>
    </location>
</feature>
<comment type="catalytic activity">
    <reaction evidence="1 9">
        <text>beta-D-fructose 1,6-bisphosphate + H2O = beta-D-fructose 6-phosphate + phosphate</text>
        <dbReference type="Rhea" id="RHEA:11064"/>
        <dbReference type="ChEBI" id="CHEBI:15377"/>
        <dbReference type="ChEBI" id="CHEBI:32966"/>
        <dbReference type="ChEBI" id="CHEBI:43474"/>
        <dbReference type="ChEBI" id="CHEBI:57634"/>
        <dbReference type="EC" id="3.1.3.11"/>
    </reaction>
</comment>
<dbReference type="Pfam" id="PF18913">
    <property type="entry name" value="FBPase_C"/>
    <property type="match status" value="1"/>
</dbReference>
<dbReference type="PIRSF" id="PIRSF500210">
    <property type="entry name" value="FBPtase"/>
    <property type="match status" value="1"/>
</dbReference>
<evidence type="ECO:0000259" key="12">
    <source>
        <dbReference type="Pfam" id="PF18913"/>
    </source>
</evidence>
<comment type="similarity">
    <text evidence="3 9 10">Belongs to the FBPase class 1 family.</text>
</comment>
<dbReference type="SUPFAM" id="SSF56655">
    <property type="entry name" value="Carbohydrate phosphatase"/>
    <property type="match status" value="1"/>
</dbReference>
<feature type="binding site" evidence="9">
    <location>
        <position position="115"/>
    </location>
    <ligand>
        <name>Mg(2+)</name>
        <dbReference type="ChEBI" id="CHEBI:18420"/>
        <label>2</label>
    </ligand>
</feature>
<evidence type="ECO:0000256" key="9">
    <source>
        <dbReference type="HAMAP-Rule" id="MF_01855"/>
    </source>
</evidence>
<dbReference type="InterPro" id="IPR028343">
    <property type="entry name" value="FBPtase"/>
</dbReference>
<gene>
    <name evidence="9 13" type="primary">fbp</name>
    <name evidence="13" type="ORF">LLW17_08625</name>
</gene>
<sequence>MERHTTLGEFIIKNQQDFPYAKGELTSLLSAIRLAGKMVNQEINKAGLAEIRGKAGKENVQGEVQAKLDVLANDMFISTLRDRGDICGLASEELEDFLVFNEDRHKNANYVVLIDPLDGSSNIDVGITVGTIFSVYRRLSPLGTPVTAEDFLQPGTSQVAAGYLIYGTSTMLVYTTGSGTHGFTFDPGIGSFFLSHPDMMYPQSGRTYSINEGNYVHFPSGIKKFIKWVQELDEEENRPFSARYCGSMVADFHRNMIQGGVFLYPEGTKSPNGKLRLLYECNPMAFLAEQAGGKCSDGYGRIMERQPKELHERAPFYCGCKTEVDKIEWFLQQEN</sequence>
<feature type="binding site" evidence="9">
    <location>
        <position position="274"/>
    </location>
    <ligand>
        <name>substrate</name>
    </ligand>
</feature>
<evidence type="ECO:0000256" key="7">
    <source>
        <dbReference type="ARBA" id="ARBA00022842"/>
    </source>
</evidence>
<dbReference type="PIRSF" id="PIRSF000904">
    <property type="entry name" value="FBPtase_SBPase"/>
    <property type="match status" value="1"/>
</dbReference>
<evidence type="ECO:0000313" key="14">
    <source>
        <dbReference type="Proteomes" id="UP001197770"/>
    </source>
</evidence>
<dbReference type="PANTHER" id="PTHR11556:SF35">
    <property type="entry name" value="SEDOHEPTULOSE-1,7-BISPHOSPHATASE, CHLOROPLASTIC"/>
    <property type="match status" value="1"/>
</dbReference>
<feature type="binding site" evidence="9">
    <location>
        <position position="117"/>
    </location>
    <ligand>
        <name>Mg(2+)</name>
        <dbReference type="ChEBI" id="CHEBI:18420"/>
        <label>1</label>
    </ligand>
</feature>
<reference evidence="13 14" key="1">
    <citation type="submission" date="2021-11" db="EMBL/GenBank/DDBJ databases">
        <title>Seasonal and diel survey of microbial diversity of the Tyrrhenian coast.</title>
        <authorList>
            <person name="Gattoni G."/>
            <person name="Corral P."/>
        </authorList>
    </citation>
    <scope>NUCLEOTIDE SEQUENCE [LARGE SCALE GENOMIC DNA]</scope>
    <source>
        <strain evidence="13 14">Mr9</strain>
    </source>
</reference>
<accession>A0ABS8GS19</accession>
<protein>
    <recommendedName>
        <fullName evidence="9">Fructose-1,6-bisphosphatase class 1</fullName>
        <shortName evidence="9">FBPase class 1</shortName>
        <ecNumber evidence="9">3.1.3.11</ecNumber>
    </recommendedName>
    <alternativeName>
        <fullName evidence="9">D-fructose-1,6-bisphosphate 1-phosphohydrolase class 1</fullName>
    </alternativeName>
</protein>
<evidence type="ECO:0000256" key="6">
    <source>
        <dbReference type="ARBA" id="ARBA00022801"/>
    </source>
</evidence>
<dbReference type="Proteomes" id="UP001197770">
    <property type="component" value="Unassembled WGS sequence"/>
</dbReference>
<feature type="binding site" evidence="9">
    <location>
        <position position="92"/>
    </location>
    <ligand>
        <name>Mg(2+)</name>
        <dbReference type="ChEBI" id="CHEBI:18420"/>
        <label>1</label>
    </ligand>
</feature>
<comment type="caution">
    <text evidence="9">Lacks conserved residue(s) required for the propagation of feature annotation.</text>
</comment>
<keyword evidence="4 9" id="KW-0963">Cytoplasm</keyword>
<evidence type="ECO:0000256" key="10">
    <source>
        <dbReference type="RuleBase" id="RU000508"/>
    </source>
</evidence>
<evidence type="ECO:0000256" key="4">
    <source>
        <dbReference type="ARBA" id="ARBA00022490"/>
    </source>
</evidence>
<dbReference type="RefSeq" id="WP_228229851.1">
    <property type="nucleotide sequence ID" value="NZ_JAJGMW010000009.1"/>
</dbReference>
<comment type="subunit">
    <text evidence="9">Homotetramer.</text>
</comment>
<dbReference type="GO" id="GO:0042132">
    <property type="term" value="F:fructose 1,6-bisphosphate 1-phosphatase activity"/>
    <property type="evidence" value="ECO:0007669"/>
    <property type="project" value="UniProtKB-EC"/>
</dbReference>
<feature type="binding site" evidence="9">
    <location>
        <position position="244"/>
    </location>
    <ligand>
        <name>substrate</name>
    </ligand>
</feature>
<comment type="caution">
    <text evidence="13">The sequence shown here is derived from an EMBL/GenBank/DDBJ whole genome shotgun (WGS) entry which is preliminary data.</text>
</comment>
<name>A0ABS8GS19_9FLAO</name>
<feature type="binding site" evidence="9">
    <location>
        <position position="115"/>
    </location>
    <ligand>
        <name>Mg(2+)</name>
        <dbReference type="ChEBI" id="CHEBI:18420"/>
        <label>1</label>
    </ligand>
</feature>
<dbReference type="EMBL" id="JAJGMW010000009">
    <property type="protein sequence ID" value="MCC4212779.1"/>
    <property type="molecule type" value="Genomic_DNA"/>
</dbReference>